<dbReference type="Gene3D" id="3.30.70.1320">
    <property type="entry name" value="Multidrug efflux transporter AcrB pore domain like"/>
    <property type="match status" value="1"/>
</dbReference>
<dbReference type="AlphaFoldDB" id="A0A6L8LJ64"/>
<dbReference type="Gene3D" id="3.30.70.1430">
    <property type="entry name" value="Multidrug efflux transporter AcrB pore domain"/>
    <property type="match status" value="2"/>
</dbReference>
<accession>A0A6L8LJ64</accession>
<keyword evidence="1" id="KW-0472">Membrane</keyword>
<feature type="transmembrane region" description="Helical" evidence="1">
    <location>
        <begin position="520"/>
        <end position="540"/>
    </location>
</feature>
<dbReference type="GO" id="GO:0005886">
    <property type="term" value="C:plasma membrane"/>
    <property type="evidence" value="ECO:0007669"/>
    <property type="project" value="TreeGrafter"/>
</dbReference>
<dbReference type="InterPro" id="IPR027463">
    <property type="entry name" value="AcrB_DN_DC_subdom"/>
</dbReference>
<dbReference type="SUPFAM" id="SSF82866">
    <property type="entry name" value="Multidrug efflux transporter AcrB transmembrane domain"/>
    <property type="match status" value="2"/>
</dbReference>
<keyword evidence="1" id="KW-1133">Transmembrane helix</keyword>
<feature type="transmembrane region" description="Helical" evidence="1">
    <location>
        <begin position="878"/>
        <end position="898"/>
    </location>
</feature>
<dbReference type="Gene3D" id="1.20.1640.10">
    <property type="entry name" value="Multidrug efflux transporter AcrB transmembrane domain"/>
    <property type="match status" value="2"/>
</dbReference>
<dbReference type="GO" id="GO:0042910">
    <property type="term" value="F:xenobiotic transmembrane transporter activity"/>
    <property type="evidence" value="ECO:0007669"/>
    <property type="project" value="TreeGrafter"/>
</dbReference>
<feature type="transmembrane region" description="Helical" evidence="1">
    <location>
        <begin position="852"/>
        <end position="871"/>
    </location>
</feature>
<keyword evidence="1" id="KW-0812">Transmembrane</keyword>
<feature type="transmembrane region" description="Helical" evidence="1">
    <location>
        <begin position="16"/>
        <end position="35"/>
    </location>
</feature>
<dbReference type="Pfam" id="PF00873">
    <property type="entry name" value="ACR_tran"/>
    <property type="match status" value="1"/>
</dbReference>
<evidence type="ECO:0000313" key="3">
    <source>
        <dbReference type="Proteomes" id="UP000479043"/>
    </source>
</evidence>
<dbReference type="SUPFAM" id="SSF82714">
    <property type="entry name" value="Multidrug efflux transporter AcrB TolC docking domain, DN and DC subdomains"/>
    <property type="match status" value="2"/>
</dbReference>
<feature type="transmembrane region" description="Helical" evidence="1">
    <location>
        <begin position="465"/>
        <end position="492"/>
    </location>
</feature>
<feature type="transmembrane region" description="Helical" evidence="1">
    <location>
        <begin position="904"/>
        <end position="920"/>
    </location>
</feature>
<dbReference type="EMBL" id="WWEN01000003">
    <property type="protein sequence ID" value="MYM55006.1"/>
    <property type="molecule type" value="Genomic_DNA"/>
</dbReference>
<sequence length="1015" mass="109905">MKSFNLSDWALAHRSFTWFLMIVSMIAGAISYASMGREEDPSFTIPTMVVAASMPGATAEEMLTQVTDRIERKLQELDGLDITRSVTYPGQTVVYVDLGDDVSGDEIDARWIRVRNLMSDIRGDFPQEFKGFSFNDDFGDVFGNVFVFTADGFSPDEVKTYAERVRDKVQTLDAAGKVDLIGTRDRVVHIEFSATRLAALGLDGQSVLQALAVQNQIVSSGSIQTANERILIRVSGQFDDVEALANAPLRIGGVFFTLADVAKVTEGYDDPPQSLVRYNGKEAIGLIVGMRKGENILKFGEELDAMMEQLETGLPIGIEIHKVADQPKVVEESVGHFLQALAEAVVIVLAVSFVSLGVRAGFVVSLAIPLVLALTFVVLDIMGITLQRISLGALIIALGLLVDDAMITIETMISRLELGDNRRKAASHAWTSIAWPMLSGTLITAAGFIPIGLNGSAAGEYTISLFYVIGISLLISWFVAVMFAPVLGATFLPKNWKHHDPAPGPLRRLFHVMLRFAMRFRYLTIALTIGIFAVSVVGLGKVEQQFFPTSDRPEVVVDVSLRQNVSFFATDAEMAAFDDWLSQQEGVEYWTTYVGDGAPRFVLTLQGPTAGPHVGQVVIMTTGAEARDRLAKAIADYSDQRLGVEFFAKFIELGPPVGKPVQYRITGPDADVLRDRGRDLAAVLAGDDRLHSISLDWNEPVRVVRVNLDQARLRQLGLTQSDVAGVLASLFEGSRVTQLRQGRDLVDVLMRGEAEDRTSLAALQNLQFAGARGVPIPLSSIATLEWVTEQPILYQRNREPAITVSAAILTEDQPATIVEALADDIAAFQDSLPRGFDVAVGGTVAESADSQAPIMAAVPIMVFIILLLTMMQVQSFRTMFVVMAVAPLGLIGVVASLLVSGAPLGFVAFLGVLALIGILIRNSIILAQAIDDLIAEGKSRWDAVFLASDQRARPILLTAAAASLALIPISRQVFWGPMAYAMMGGIIAGTLITLIFAPALYVAVYRVRPTDKGAS</sequence>
<comment type="caution">
    <text evidence="2">The sequence shown here is derived from an EMBL/GenBank/DDBJ whole genome shotgun (WGS) entry which is preliminary data.</text>
</comment>
<proteinExistence type="predicted"/>
<feature type="transmembrane region" description="Helical" evidence="1">
    <location>
        <begin position="433"/>
        <end position="453"/>
    </location>
</feature>
<dbReference type="Gene3D" id="3.30.70.1440">
    <property type="entry name" value="Multidrug efflux transporter AcrB pore domain"/>
    <property type="match status" value="1"/>
</dbReference>
<reference evidence="2 3" key="1">
    <citation type="submission" date="2020-01" db="EMBL/GenBank/DDBJ databases">
        <authorList>
            <person name="Chen S."/>
        </authorList>
    </citation>
    <scope>NUCLEOTIDE SEQUENCE [LARGE SCALE GENOMIC DNA]</scope>
    <source>
        <strain evidence="2 3">GS-10</strain>
    </source>
</reference>
<dbReference type="SUPFAM" id="SSF82693">
    <property type="entry name" value="Multidrug efflux transporter AcrB pore domain, PN1, PN2, PC1 and PC2 subdomains"/>
    <property type="match status" value="2"/>
</dbReference>
<feature type="transmembrane region" description="Helical" evidence="1">
    <location>
        <begin position="363"/>
        <end position="385"/>
    </location>
</feature>
<dbReference type="PANTHER" id="PTHR32063:SF64">
    <property type="entry name" value="ACRB_ACRD_ACRF FAMILY PROTEIN"/>
    <property type="match status" value="1"/>
</dbReference>
<feature type="transmembrane region" description="Helical" evidence="1">
    <location>
        <begin position="980"/>
        <end position="1004"/>
    </location>
</feature>
<dbReference type="PRINTS" id="PR00702">
    <property type="entry name" value="ACRIFLAVINRP"/>
</dbReference>
<name>A0A6L8LJ64_9RHOB</name>
<dbReference type="InterPro" id="IPR001036">
    <property type="entry name" value="Acrflvin-R"/>
</dbReference>
<protein>
    <submittedName>
        <fullName evidence="2">AcrB/AcrD/AcrF family protein</fullName>
    </submittedName>
</protein>
<evidence type="ECO:0000256" key="1">
    <source>
        <dbReference type="SAM" id="Phobius"/>
    </source>
</evidence>
<dbReference type="RefSeq" id="WP_160972722.1">
    <property type="nucleotide sequence ID" value="NZ_WWEN01000003.1"/>
</dbReference>
<feature type="transmembrane region" description="Helical" evidence="1">
    <location>
        <begin position="337"/>
        <end position="356"/>
    </location>
</feature>
<evidence type="ECO:0000313" key="2">
    <source>
        <dbReference type="EMBL" id="MYM55006.1"/>
    </source>
</evidence>
<feature type="transmembrane region" description="Helical" evidence="1">
    <location>
        <begin position="391"/>
        <end position="413"/>
    </location>
</feature>
<dbReference type="PANTHER" id="PTHR32063">
    <property type="match status" value="1"/>
</dbReference>
<gene>
    <name evidence="2" type="ORF">GR167_06800</name>
</gene>
<dbReference type="Gene3D" id="3.30.2090.10">
    <property type="entry name" value="Multidrug efflux transporter AcrB TolC docking domain, DN and DC subdomains"/>
    <property type="match status" value="2"/>
</dbReference>
<organism evidence="2 3">
    <name type="scientific">Thalassovita mangrovi</name>
    <dbReference type="NCBI Taxonomy" id="2692236"/>
    <lineage>
        <taxon>Bacteria</taxon>
        <taxon>Pseudomonadati</taxon>
        <taxon>Pseudomonadota</taxon>
        <taxon>Alphaproteobacteria</taxon>
        <taxon>Rhodobacterales</taxon>
        <taxon>Roseobacteraceae</taxon>
        <taxon>Thalassovita</taxon>
    </lineage>
</organism>
<keyword evidence="3" id="KW-1185">Reference proteome</keyword>
<dbReference type="Proteomes" id="UP000479043">
    <property type="component" value="Unassembled WGS sequence"/>
</dbReference>